<gene>
    <name evidence="2" type="ORF">ACHAW5_004768</name>
</gene>
<evidence type="ECO:0000256" key="1">
    <source>
        <dbReference type="SAM" id="MobiDB-lite"/>
    </source>
</evidence>
<feature type="region of interest" description="Disordered" evidence="1">
    <location>
        <begin position="131"/>
        <end position="223"/>
    </location>
</feature>
<comment type="caution">
    <text evidence="2">The sequence shown here is derived from an EMBL/GenBank/DDBJ whole genome shotgun (WGS) entry which is preliminary data.</text>
</comment>
<feature type="region of interest" description="Disordered" evidence="1">
    <location>
        <begin position="46"/>
        <end position="70"/>
    </location>
</feature>
<evidence type="ECO:0000313" key="2">
    <source>
        <dbReference type="EMBL" id="KAL3795818.1"/>
    </source>
</evidence>
<feature type="compositionally biased region" description="Basic residues" evidence="1">
    <location>
        <begin position="179"/>
        <end position="202"/>
    </location>
</feature>
<name>A0ABD3Q5W4_9STRA</name>
<dbReference type="AlphaFoldDB" id="A0ABD3Q5W4"/>
<accession>A0ABD3Q5W4</accession>
<proteinExistence type="predicted"/>
<dbReference type="Proteomes" id="UP001530315">
    <property type="component" value="Unassembled WGS sequence"/>
</dbReference>
<evidence type="ECO:0000313" key="3">
    <source>
        <dbReference type="Proteomes" id="UP001530315"/>
    </source>
</evidence>
<reference evidence="2 3" key="1">
    <citation type="submission" date="2024-10" db="EMBL/GenBank/DDBJ databases">
        <title>Updated reference genomes for cyclostephanoid diatoms.</title>
        <authorList>
            <person name="Roberts W.R."/>
            <person name="Alverson A.J."/>
        </authorList>
    </citation>
    <scope>NUCLEOTIDE SEQUENCE [LARGE SCALE GENOMIC DNA]</scope>
    <source>
        <strain evidence="2 3">AJA276-08</strain>
    </source>
</reference>
<dbReference type="EMBL" id="JALLAZ020000410">
    <property type="protein sequence ID" value="KAL3795818.1"/>
    <property type="molecule type" value="Genomic_DNA"/>
</dbReference>
<sequence>MEEPPKIERIISSRGVSLSDTASLLKSFLFNIDQYQGHYGEGDDFGSAYGESRQEESTYENIDLGKGHRKSWQEREEEALIAQMDKLANGNSTLGISDDVLERLRMITKSICAEVEGKPLSASGMMTAVSRKDGADATHEFKRNDDLIAESEEAEDSAREERRHQQQRREEKGADKTNRDRKKEKKAKKAAKKAKKDAKRKAKELENIQETNYSKRLKVENFN</sequence>
<feature type="compositionally biased region" description="Basic and acidic residues" evidence="1">
    <location>
        <begin position="156"/>
        <end position="178"/>
    </location>
</feature>
<keyword evidence="3" id="KW-1185">Reference proteome</keyword>
<organism evidence="2 3">
    <name type="scientific">Stephanodiscus triporus</name>
    <dbReference type="NCBI Taxonomy" id="2934178"/>
    <lineage>
        <taxon>Eukaryota</taxon>
        <taxon>Sar</taxon>
        <taxon>Stramenopiles</taxon>
        <taxon>Ochrophyta</taxon>
        <taxon>Bacillariophyta</taxon>
        <taxon>Coscinodiscophyceae</taxon>
        <taxon>Thalassiosirophycidae</taxon>
        <taxon>Stephanodiscales</taxon>
        <taxon>Stephanodiscaceae</taxon>
        <taxon>Stephanodiscus</taxon>
    </lineage>
</organism>
<protein>
    <submittedName>
        <fullName evidence="2">Uncharacterized protein</fullName>
    </submittedName>
</protein>
<feature type="compositionally biased region" description="Basic and acidic residues" evidence="1">
    <location>
        <begin position="131"/>
        <end position="146"/>
    </location>
</feature>